<dbReference type="EMBL" id="JAGEUA010000003">
    <property type="protein sequence ID" value="KAL0992916.1"/>
    <property type="molecule type" value="Genomic_DNA"/>
</dbReference>
<evidence type="ECO:0000256" key="2">
    <source>
        <dbReference type="ARBA" id="ARBA00022692"/>
    </source>
</evidence>
<dbReference type="PANTHER" id="PTHR12591:SF3">
    <property type="entry name" value="GLUCOSE-6-PHOSPHATASE CATALYTIC SUBUNIT 1"/>
    <property type="match status" value="1"/>
</dbReference>
<keyword evidence="7" id="KW-1185">Reference proteome</keyword>
<sequence length="72" mass="8477">MDTVHSYGVSSTQYLQTHYRDTQSWFLFISMAADLRNTFFVFFPVLFHLRESVGVKLVWVAVVGDWLNLIFK</sequence>
<evidence type="ECO:0000313" key="6">
    <source>
        <dbReference type="EMBL" id="KAL0992916.1"/>
    </source>
</evidence>
<name>A0ABD0XNA1_UMBPY</name>
<evidence type="ECO:0000256" key="1">
    <source>
        <dbReference type="ARBA" id="ARBA00004141"/>
    </source>
</evidence>
<evidence type="ECO:0000256" key="5">
    <source>
        <dbReference type="SAM" id="Phobius"/>
    </source>
</evidence>
<keyword evidence="4 5" id="KW-0472">Membrane</keyword>
<reference evidence="6 7" key="1">
    <citation type="submission" date="2024-06" db="EMBL/GenBank/DDBJ databases">
        <authorList>
            <person name="Pan Q."/>
            <person name="Wen M."/>
            <person name="Jouanno E."/>
            <person name="Zahm M."/>
            <person name="Klopp C."/>
            <person name="Cabau C."/>
            <person name="Louis A."/>
            <person name="Berthelot C."/>
            <person name="Parey E."/>
            <person name="Roest Crollius H."/>
            <person name="Montfort J."/>
            <person name="Robinson-Rechavi M."/>
            <person name="Bouchez O."/>
            <person name="Lampietro C."/>
            <person name="Lopez Roques C."/>
            <person name="Donnadieu C."/>
            <person name="Postlethwait J."/>
            <person name="Bobe J."/>
            <person name="Verreycken H."/>
            <person name="Guiguen Y."/>
        </authorList>
    </citation>
    <scope>NUCLEOTIDE SEQUENCE [LARGE SCALE GENOMIC DNA]</scope>
    <source>
        <strain evidence="6">Up_M1</strain>
        <tissue evidence="6">Testis</tissue>
    </source>
</reference>
<evidence type="ECO:0000256" key="3">
    <source>
        <dbReference type="ARBA" id="ARBA00022989"/>
    </source>
</evidence>
<dbReference type="GO" id="GO:0016020">
    <property type="term" value="C:membrane"/>
    <property type="evidence" value="ECO:0007669"/>
    <property type="project" value="UniProtKB-SubCell"/>
</dbReference>
<evidence type="ECO:0000256" key="4">
    <source>
        <dbReference type="ARBA" id="ARBA00023136"/>
    </source>
</evidence>
<accession>A0ABD0XNA1</accession>
<organism evidence="6 7">
    <name type="scientific">Umbra pygmaea</name>
    <name type="common">Eastern mudminnow</name>
    <dbReference type="NCBI Taxonomy" id="75934"/>
    <lineage>
        <taxon>Eukaryota</taxon>
        <taxon>Metazoa</taxon>
        <taxon>Chordata</taxon>
        <taxon>Craniata</taxon>
        <taxon>Vertebrata</taxon>
        <taxon>Euteleostomi</taxon>
        <taxon>Actinopterygii</taxon>
        <taxon>Neopterygii</taxon>
        <taxon>Teleostei</taxon>
        <taxon>Protacanthopterygii</taxon>
        <taxon>Esociformes</taxon>
        <taxon>Umbridae</taxon>
        <taxon>Umbra</taxon>
    </lineage>
</organism>
<comment type="caution">
    <text evidence="6">The sequence shown here is derived from an EMBL/GenBank/DDBJ whole genome shotgun (WGS) entry which is preliminary data.</text>
</comment>
<protein>
    <recommendedName>
        <fullName evidence="8">Glucose-6-phosphatase</fullName>
    </recommendedName>
</protein>
<comment type="subcellular location">
    <subcellularLocation>
        <location evidence="1">Membrane</location>
        <topology evidence="1">Multi-pass membrane protein</topology>
    </subcellularLocation>
</comment>
<proteinExistence type="predicted"/>
<evidence type="ECO:0008006" key="8">
    <source>
        <dbReference type="Google" id="ProtNLM"/>
    </source>
</evidence>
<dbReference type="Proteomes" id="UP001557470">
    <property type="component" value="Unassembled WGS sequence"/>
</dbReference>
<gene>
    <name evidence="6" type="ORF">UPYG_G00100920</name>
</gene>
<feature type="transmembrane region" description="Helical" evidence="5">
    <location>
        <begin position="25"/>
        <end position="47"/>
    </location>
</feature>
<keyword evidence="3 5" id="KW-1133">Transmembrane helix</keyword>
<dbReference type="AlphaFoldDB" id="A0ABD0XNA1"/>
<keyword evidence="2 5" id="KW-0812">Transmembrane</keyword>
<evidence type="ECO:0000313" key="7">
    <source>
        <dbReference type="Proteomes" id="UP001557470"/>
    </source>
</evidence>
<dbReference type="PANTHER" id="PTHR12591">
    <property type="entry name" value="GLUCOSE-6-PHOSPHATASE"/>
    <property type="match status" value="1"/>
</dbReference>